<gene>
    <name evidence="2" type="ORF">LACBIDRAFT_309375</name>
    <name evidence="1" type="ORF">LACBIDRAFT_316157</name>
</gene>
<accession>B0DS63</accession>
<proteinExistence type="predicted"/>
<dbReference type="InParanoid" id="B0DS63"/>
<dbReference type="Proteomes" id="UP000001194">
    <property type="component" value="Unassembled WGS sequence"/>
</dbReference>
<dbReference type="RefSeq" id="XP_001889668.1">
    <property type="nucleotide sequence ID" value="XM_001889633.1"/>
</dbReference>
<evidence type="ECO:0000313" key="1">
    <source>
        <dbReference type="EMBL" id="EDQ99691.1"/>
    </source>
</evidence>
<protein>
    <submittedName>
        <fullName evidence="2">Predicted protein</fullName>
    </submittedName>
</protein>
<evidence type="ECO:0000313" key="2">
    <source>
        <dbReference type="EMBL" id="EDR02417.1"/>
    </source>
</evidence>
<organism evidence="3">
    <name type="scientific">Laccaria bicolor (strain S238N-H82 / ATCC MYA-4686)</name>
    <name type="common">Bicoloured deceiver</name>
    <name type="synonym">Laccaria laccata var. bicolor</name>
    <dbReference type="NCBI Taxonomy" id="486041"/>
    <lineage>
        <taxon>Eukaryota</taxon>
        <taxon>Fungi</taxon>
        <taxon>Dikarya</taxon>
        <taxon>Basidiomycota</taxon>
        <taxon>Agaricomycotina</taxon>
        <taxon>Agaricomycetes</taxon>
        <taxon>Agaricomycetidae</taxon>
        <taxon>Agaricales</taxon>
        <taxon>Agaricineae</taxon>
        <taxon>Hydnangiaceae</taxon>
        <taxon>Laccaria</taxon>
    </lineage>
</organism>
<dbReference type="EMBL" id="DS547130">
    <property type="protein sequence ID" value="EDR02417.1"/>
    <property type="molecule type" value="Genomic_DNA"/>
</dbReference>
<dbReference type="RefSeq" id="XP_001886780.1">
    <property type="nucleotide sequence ID" value="XM_001886745.1"/>
</dbReference>
<evidence type="ECO:0000313" key="3">
    <source>
        <dbReference type="Proteomes" id="UP000001194"/>
    </source>
</evidence>
<keyword evidence="3" id="KW-1185">Reference proteome</keyword>
<dbReference type="KEGG" id="lbc:LACBIDRAFT_316157"/>
<dbReference type="EMBL" id="DS547160">
    <property type="protein sequence ID" value="EDQ99691.1"/>
    <property type="molecule type" value="Genomic_DNA"/>
</dbReference>
<reference evidence="2 3" key="1">
    <citation type="journal article" date="2008" name="Nature">
        <title>The genome of Laccaria bicolor provides insights into mycorrhizal symbiosis.</title>
        <authorList>
            <person name="Martin F."/>
            <person name="Aerts A."/>
            <person name="Ahren D."/>
            <person name="Brun A."/>
            <person name="Danchin E.G.J."/>
            <person name="Duchaussoy F."/>
            <person name="Gibon J."/>
            <person name="Kohler A."/>
            <person name="Lindquist E."/>
            <person name="Pereda V."/>
            <person name="Salamov A."/>
            <person name="Shapiro H.J."/>
            <person name="Wuyts J."/>
            <person name="Blaudez D."/>
            <person name="Buee M."/>
            <person name="Brokstein P."/>
            <person name="Canbaeck B."/>
            <person name="Cohen D."/>
            <person name="Courty P.E."/>
            <person name="Coutinho P.M."/>
            <person name="Delaruelle C."/>
            <person name="Detter J.C."/>
            <person name="Deveau A."/>
            <person name="DiFazio S."/>
            <person name="Duplessis S."/>
            <person name="Fraissinet-Tachet L."/>
            <person name="Lucic E."/>
            <person name="Frey-Klett P."/>
            <person name="Fourrey C."/>
            <person name="Feussner I."/>
            <person name="Gay G."/>
            <person name="Grimwood J."/>
            <person name="Hoegger P.J."/>
            <person name="Jain P."/>
            <person name="Kilaru S."/>
            <person name="Labbe J."/>
            <person name="Lin Y.C."/>
            <person name="Legue V."/>
            <person name="Le Tacon F."/>
            <person name="Marmeisse R."/>
            <person name="Melayah D."/>
            <person name="Montanini B."/>
            <person name="Muratet M."/>
            <person name="Nehls U."/>
            <person name="Niculita-Hirzel H."/>
            <person name="Oudot-Le Secq M.P."/>
            <person name="Peter M."/>
            <person name="Quesneville H."/>
            <person name="Rajashekar B."/>
            <person name="Reich M."/>
            <person name="Rouhier N."/>
            <person name="Schmutz J."/>
            <person name="Yin T."/>
            <person name="Chalot M."/>
            <person name="Henrissat B."/>
            <person name="Kuees U."/>
            <person name="Lucas S."/>
            <person name="Van de Peer Y."/>
            <person name="Podila G.K."/>
            <person name="Polle A."/>
            <person name="Pukkila P.J."/>
            <person name="Richardson P.M."/>
            <person name="Rouze P."/>
            <person name="Sanders I.R."/>
            <person name="Stajich J.E."/>
            <person name="Tunlid A."/>
            <person name="Tuskan G."/>
            <person name="Grigoriev I.V."/>
        </authorList>
    </citation>
    <scope>NUCLEOTIDE SEQUENCE [LARGE SCALE GENOMIC DNA]</scope>
    <source>
        <strain evidence="3">S238N-H82 / ATCC MYA-4686</strain>
    </source>
</reference>
<sequence length="77" mass="8592">MKDGIYPTTTIDIDTGIHQVECRLPGGDHIDTTAFHLSSLPAPPEHLVHLLAYLSFRPHLCAFRKSLAMICYRVSDS</sequence>
<dbReference type="AlphaFoldDB" id="B0DS63"/>
<dbReference type="GeneID" id="6085336"/>
<name>B0DS63_LACBS</name>
<dbReference type="GeneID" id="6082565"/>
<dbReference type="KEGG" id="lbc:LACBIDRAFT_309375"/>
<dbReference type="HOGENOM" id="CLU_2638494_0_0_1"/>